<evidence type="ECO:0000313" key="7">
    <source>
        <dbReference type="EMBL" id="ACL43208.1"/>
    </source>
</evidence>
<evidence type="ECO:0000256" key="2">
    <source>
        <dbReference type="ARBA" id="ARBA00022448"/>
    </source>
</evidence>
<dbReference type="eggNOG" id="COG0803">
    <property type="taxonomic scope" value="Bacteria"/>
</dbReference>
<dbReference type="KEGG" id="cyn:Cyan7425_0822"/>
<dbReference type="GO" id="GO:0007155">
    <property type="term" value="P:cell adhesion"/>
    <property type="evidence" value="ECO:0007669"/>
    <property type="project" value="InterPro"/>
</dbReference>
<keyword evidence="3" id="KW-0479">Metal-binding</keyword>
<dbReference type="InterPro" id="IPR006128">
    <property type="entry name" value="Lipoprotein_PsaA-like"/>
</dbReference>
<dbReference type="PRINTS" id="PR00690">
    <property type="entry name" value="ADHESNFAMILY"/>
</dbReference>
<dbReference type="Pfam" id="PF01297">
    <property type="entry name" value="ZnuA"/>
    <property type="match status" value="1"/>
</dbReference>
<dbReference type="InterPro" id="IPR006129">
    <property type="entry name" value="AdhesinB"/>
</dbReference>
<comment type="subcellular location">
    <subcellularLocation>
        <location evidence="1">Cell envelope</location>
    </subcellularLocation>
</comment>
<dbReference type="InterPro" id="IPR050492">
    <property type="entry name" value="Bact_metal-bind_prot9"/>
</dbReference>
<name>B8HW30_CYAP4</name>
<keyword evidence="4" id="KW-0732">Signal</keyword>
<dbReference type="AlphaFoldDB" id="B8HW30"/>
<dbReference type="GO" id="GO:0046872">
    <property type="term" value="F:metal ion binding"/>
    <property type="evidence" value="ECO:0007669"/>
    <property type="project" value="UniProtKB-KW"/>
</dbReference>
<protein>
    <submittedName>
        <fullName evidence="7">Periplasmic solute binding protein</fullName>
    </submittedName>
</protein>
<sequence length="356" mass="38427">MRVIINLKGIADIQGGVMFPDCFPTRRPIVAGLLVSLLTSCASTSSPDRSELSPAPTVPLTKVVATNSVLCDLTKQIAADSVDLTCVIPAGTDVHVYQPTPENRRAIEDANLIFYSGYNFEPTLTKLIQASSNPATKIAVDERAVPKPLQGEHGHDHDEPGHDHEAEEEQVADPHVFHNAAYGASMAEVIRDQLIALQPDKTSLYQENTKKLTTELAKIHTWIKTQIATIPPATRKLVTTHEAFGYYSQAYGIPLEGALQGISTEEQPTAARVAELTQEIKASGVRTIFVEATINPKLIDTVAREAKVKVAEQQLFGDGLGGSGTPADSYPNLLITNTQTIVEGLGGQFTPFQPRS</sequence>
<dbReference type="STRING" id="395961.Cyan7425_0822"/>
<dbReference type="Gene3D" id="3.40.50.1980">
    <property type="entry name" value="Nitrogenase molybdenum iron protein domain"/>
    <property type="match status" value="2"/>
</dbReference>
<dbReference type="SUPFAM" id="SSF53807">
    <property type="entry name" value="Helical backbone' metal receptor"/>
    <property type="match status" value="1"/>
</dbReference>
<dbReference type="GO" id="GO:0030313">
    <property type="term" value="C:cell envelope"/>
    <property type="evidence" value="ECO:0007669"/>
    <property type="project" value="UniProtKB-SubCell"/>
</dbReference>
<evidence type="ECO:0000256" key="4">
    <source>
        <dbReference type="ARBA" id="ARBA00022729"/>
    </source>
</evidence>
<dbReference type="GO" id="GO:0030001">
    <property type="term" value="P:metal ion transport"/>
    <property type="evidence" value="ECO:0007669"/>
    <property type="project" value="InterPro"/>
</dbReference>
<evidence type="ECO:0000256" key="3">
    <source>
        <dbReference type="ARBA" id="ARBA00022723"/>
    </source>
</evidence>
<feature type="compositionally biased region" description="Basic and acidic residues" evidence="6">
    <location>
        <begin position="148"/>
        <end position="165"/>
    </location>
</feature>
<comment type="similarity">
    <text evidence="5">Belongs to the bacterial solute-binding protein 9 family.</text>
</comment>
<dbReference type="InterPro" id="IPR006127">
    <property type="entry name" value="ZnuA-like"/>
</dbReference>
<evidence type="ECO:0000256" key="1">
    <source>
        <dbReference type="ARBA" id="ARBA00004196"/>
    </source>
</evidence>
<evidence type="ECO:0000256" key="6">
    <source>
        <dbReference type="SAM" id="MobiDB-lite"/>
    </source>
</evidence>
<gene>
    <name evidence="7" type="ordered locus">Cyan7425_0822</name>
</gene>
<dbReference type="PANTHER" id="PTHR42953">
    <property type="entry name" value="HIGH-AFFINITY ZINC UPTAKE SYSTEM PROTEIN ZNUA-RELATED"/>
    <property type="match status" value="1"/>
</dbReference>
<organism evidence="7">
    <name type="scientific">Cyanothece sp. (strain PCC 7425 / ATCC 29141)</name>
    <dbReference type="NCBI Taxonomy" id="395961"/>
    <lineage>
        <taxon>Bacteria</taxon>
        <taxon>Bacillati</taxon>
        <taxon>Cyanobacteriota</taxon>
        <taxon>Cyanophyceae</taxon>
        <taxon>Gomontiellales</taxon>
        <taxon>Cyanothecaceae</taxon>
        <taxon>Cyanothece</taxon>
    </lineage>
</organism>
<evidence type="ECO:0000256" key="5">
    <source>
        <dbReference type="RuleBase" id="RU003512"/>
    </source>
</evidence>
<dbReference type="EMBL" id="CP001344">
    <property type="protein sequence ID" value="ACL43208.1"/>
    <property type="molecule type" value="Genomic_DNA"/>
</dbReference>
<dbReference type="PANTHER" id="PTHR42953:SF1">
    <property type="entry name" value="METAL-BINDING PROTEIN HI_0362-RELATED"/>
    <property type="match status" value="1"/>
</dbReference>
<dbReference type="PRINTS" id="PR00691">
    <property type="entry name" value="ADHESINB"/>
</dbReference>
<reference evidence="7" key="1">
    <citation type="submission" date="2009-01" db="EMBL/GenBank/DDBJ databases">
        <title>Complete sequence of chromosome Cyanothece sp. PCC 7425.</title>
        <authorList>
            <consortium name="US DOE Joint Genome Institute"/>
            <person name="Lucas S."/>
            <person name="Copeland A."/>
            <person name="Lapidus A."/>
            <person name="Glavina del Rio T."/>
            <person name="Dalin E."/>
            <person name="Tice H."/>
            <person name="Bruce D."/>
            <person name="Goodwin L."/>
            <person name="Pitluck S."/>
            <person name="Sims D."/>
            <person name="Meineke L."/>
            <person name="Brettin T."/>
            <person name="Detter J.C."/>
            <person name="Han C."/>
            <person name="Larimer F."/>
            <person name="Land M."/>
            <person name="Hauser L."/>
            <person name="Kyrpides N."/>
            <person name="Ovchinnikova G."/>
            <person name="Liberton M."/>
            <person name="Stoeckel J."/>
            <person name="Banerjee A."/>
            <person name="Singh A."/>
            <person name="Page L."/>
            <person name="Sato H."/>
            <person name="Zhao L."/>
            <person name="Sherman L."/>
            <person name="Pakrasi H."/>
            <person name="Richardson P."/>
        </authorList>
    </citation>
    <scope>NUCLEOTIDE SEQUENCE</scope>
    <source>
        <strain evidence="7">PCC 7425</strain>
    </source>
</reference>
<accession>B8HW30</accession>
<proteinExistence type="inferred from homology"/>
<keyword evidence="2 5" id="KW-0813">Transport</keyword>
<feature type="region of interest" description="Disordered" evidence="6">
    <location>
        <begin position="148"/>
        <end position="168"/>
    </location>
</feature>
<dbReference type="HOGENOM" id="CLU_016838_1_1_3"/>